<dbReference type="InterPro" id="IPR001128">
    <property type="entry name" value="Cyt_P450"/>
</dbReference>
<dbReference type="GO" id="GO:0043386">
    <property type="term" value="P:mycotoxin biosynthetic process"/>
    <property type="evidence" value="ECO:0007669"/>
    <property type="project" value="UniProtKB-ARBA"/>
</dbReference>
<name>A0AAD6G039_9EURO</name>
<gene>
    <name evidence="9" type="ORF">N7458_010662</name>
</gene>
<evidence type="ECO:0000313" key="9">
    <source>
        <dbReference type="EMBL" id="KAJ5439664.1"/>
    </source>
</evidence>
<dbReference type="PANTHER" id="PTHR24305">
    <property type="entry name" value="CYTOCHROME P450"/>
    <property type="match status" value="1"/>
</dbReference>
<dbReference type="PROSITE" id="PS00086">
    <property type="entry name" value="CYTOCHROME_P450"/>
    <property type="match status" value="1"/>
</dbReference>
<keyword evidence="8" id="KW-1133">Transmembrane helix</keyword>
<evidence type="ECO:0000256" key="2">
    <source>
        <dbReference type="ARBA" id="ARBA00010617"/>
    </source>
</evidence>
<dbReference type="SUPFAM" id="SSF48264">
    <property type="entry name" value="Cytochrome P450"/>
    <property type="match status" value="1"/>
</dbReference>
<dbReference type="PANTHER" id="PTHR24305:SF164">
    <property type="entry name" value="P450, PUTATIVE (EUROFUNG)-RELATED"/>
    <property type="match status" value="1"/>
</dbReference>
<evidence type="ECO:0000256" key="1">
    <source>
        <dbReference type="ARBA" id="ARBA00001971"/>
    </source>
</evidence>
<dbReference type="PRINTS" id="PR00465">
    <property type="entry name" value="EP450IV"/>
</dbReference>
<proteinExistence type="inferred from homology"/>
<sequence length="543" mass="61380">MADSLTNRGTALLSNNIVVIAGATFLAYILYHFIYQPLYTSPLGQIPGSKLFSTTKWRLALADYQGIRTQTIHSLHRQYGTVVRIGPNEVSFSSLSALKTIYGAGSGFERTVFYRMFDAYGRQNLFTFAGTKQHAERKKLLAHAYSKSVILSPNAIARPLIEKNVSSYLELLEREKDVAEEIFQSLHWFSLDSITGFLYGDNYGGTHAVAGNREHRQLIGDIIDPSRRKLSWYATHLKRYTKWLYTRTGMMEKLVTSMGLLPMEKPATYTGIRAHALQSWTAFEAAAVESPPSQEYAIIEKLWKQNKSGKGTRLDGLDMASELADHFLAGIDTTSDTLMFTIWALSREENRAYQDKLIDEVDKILDIDCNDDGNPTAEAVDKLPYLDAVIKETLRLYAPLPASEPRSLPIDAAIDGYLIPAGTVVSMSPYTLHRNPEVFPEPLKFKPERWIGECGDLAEMKKWFWAFSSGGRMCIGLHLAMAEMTTLLAAIYRRYSTSEYKRQRGTGPVITSRFEVFYDETLPKAEEHECFINFEKRHSTKTT</sequence>
<evidence type="ECO:0000256" key="5">
    <source>
        <dbReference type="ARBA" id="ARBA00023004"/>
    </source>
</evidence>
<dbReference type="Proteomes" id="UP001213681">
    <property type="component" value="Unassembled WGS sequence"/>
</dbReference>
<accession>A0AAD6G039</accession>
<dbReference type="InterPro" id="IPR002403">
    <property type="entry name" value="Cyt_P450_E_grp-IV"/>
</dbReference>
<dbReference type="InterPro" id="IPR036396">
    <property type="entry name" value="Cyt_P450_sf"/>
</dbReference>
<feature type="binding site" description="axial binding residue" evidence="6">
    <location>
        <position position="474"/>
    </location>
    <ligand>
        <name>heme</name>
        <dbReference type="ChEBI" id="CHEBI:30413"/>
    </ligand>
    <ligandPart>
        <name>Fe</name>
        <dbReference type="ChEBI" id="CHEBI:18248"/>
    </ligandPart>
</feature>
<dbReference type="GO" id="GO:0020037">
    <property type="term" value="F:heme binding"/>
    <property type="evidence" value="ECO:0007669"/>
    <property type="project" value="InterPro"/>
</dbReference>
<keyword evidence="6 7" id="KW-0349">Heme</keyword>
<dbReference type="GO" id="GO:0016705">
    <property type="term" value="F:oxidoreductase activity, acting on paired donors, with incorporation or reduction of molecular oxygen"/>
    <property type="evidence" value="ECO:0007669"/>
    <property type="project" value="InterPro"/>
</dbReference>
<comment type="caution">
    <text evidence="9">The sequence shown here is derived from an EMBL/GenBank/DDBJ whole genome shotgun (WGS) entry which is preliminary data.</text>
</comment>
<reference evidence="9" key="1">
    <citation type="submission" date="2022-12" db="EMBL/GenBank/DDBJ databases">
        <authorList>
            <person name="Petersen C."/>
        </authorList>
    </citation>
    <scope>NUCLEOTIDE SEQUENCE</scope>
    <source>
        <strain evidence="9">IBT 16125</strain>
    </source>
</reference>
<dbReference type="CDD" id="cd11059">
    <property type="entry name" value="CYP_fungal"/>
    <property type="match status" value="1"/>
</dbReference>
<dbReference type="InterPro" id="IPR050121">
    <property type="entry name" value="Cytochrome_P450_monoxygenase"/>
</dbReference>
<keyword evidence="4 7" id="KW-0560">Oxidoreductase</keyword>
<keyword evidence="10" id="KW-1185">Reference proteome</keyword>
<evidence type="ECO:0000256" key="7">
    <source>
        <dbReference type="RuleBase" id="RU000461"/>
    </source>
</evidence>
<keyword evidence="5 6" id="KW-0408">Iron</keyword>
<dbReference type="PRINTS" id="PR00385">
    <property type="entry name" value="P450"/>
</dbReference>
<keyword evidence="8" id="KW-0812">Transmembrane</keyword>
<organism evidence="9 10">
    <name type="scientific">Penicillium daleae</name>
    <dbReference type="NCBI Taxonomy" id="63821"/>
    <lineage>
        <taxon>Eukaryota</taxon>
        <taxon>Fungi</taxon>
        <taxon>Dikarya</taxon>
        <taxon>Ascomycota</taxon>
        <taxon>Pezizomycotina</taxon>
        <taxon>Eurotiomycetes</taxon>
        <taxon>Eurotiomycetidae</taxon>
        <taxon>Eurotiales</taxon>
        <taxon>Aspergillaceae</taxon>
        <taxon>Penicillium</taxon>
    </lineage>
</organism>
<dbReference type="EMBL" id="JAPVEA010000008">
    <property type="protein sequence ID" value="KAJ5439664.1"/>
    <property type="molecule type" value="Genomic_DNA"/>
</dbReference>
<keyword evidence="7" id="KW-0503">Monooxygenase</keyword>
<dbReference type="InterPro" id="IPR017972">
    <property type="entry name" value="Cyt_P450_CS"/>
</dbReference>
<evidence type="ECO:0000313" key="10">
    <source>
        <dbReference type="Proteomes" id="UP001213681"/>
    </source>
</evidence>
<dbReference type="RefSeq" id="XP_056762893.1">
    <property type="nucleotide sequence ID" value="XM_056914044.1"/>
</dbReference>
<evidence type="ECO:0000256" key="6">
    <source>
        <dbReference type="PIRSR" id="PIRSR602403-1"/>
    </source>
</evidence>
<comment type="similarity">
    <text evidence="2 7">Belongs to the cytochrome P450 family.</text>
</comment>
<dbReference type="GO" id="GO:0005506">
    <property type="term" value="F:iron ion binding"/>
    <property type="evidence" value="ECO:0007669"/>
    <property type="project" value="InterPro"/>
</dbReference>
<dbReference type="AlphaFoldDB" id="A0AAD6G039"/>
<evidence type="ECO:0000256" key="3">
    <source>
        <dbReference type="ARBA" id="ARBA00022723"/>
    </source>
</evidence>
<comment type="cofactor">
    <cofactor evidence="1 6">
        <name>heme</name>
        <dbReference type="ChEBI" id="CHEBI:30413"/>
    </cofactor>
</comment>
<dbReference type="GO" id="GO:0004497">
    <property type="term" value="F:monooxygenase activity"/>
    <property type="evidence" value="ECO:0007669"/>
    <property type="project" value="UniProtKB-KW"/>
</dbReference>
<evidence type="ECO:0000256" key="4">
    <source>
        <dbReference type="ARBA" id="ARBA00023002"/>
    </source>
</evidence>
<keyword evidence="8" id="KW-0472">Membrane</keyword>
<dbReference type="Pfam" id="PF00067">
    <property type="entry name" value="p450"/>
    <property type="match status" value="1"/>
</dbReference>
<evidence type="ECO:0000256" key="8">
    <source>
        <dbReference type="SAM" id="Phobius"/>
    </source>
</evidence>
<keyword evidence="3 6" id="KW-0479">Metal-binding</keyword>
<reference evidence="9" key="2">
    <citation type="journal article" date="2023" name="IMA Fungus">
        <title>Comparative genomic study of the Penicillium genus elucidates a diverse pangenome and 15 lateral gene transfer events.</title>
        <authorList>
            <person name="Petersen C."/>
            <person name="Sorensen T."/>
            <person name="Nielsen M.R."/>
            <person name="Sondergaard T.E."/>
            <person name="Sorensen J.L."/>
            <person name="Fitzpatrick D.A."/>
            <person name="Frisvad J.C."/>
            <person name="Nielsen K.L."/>
        </authorList>
    </citation>
    <scope>NUCLEOTIDE SEQUENCE</scope>
    <source>
        <strain evidence="9">IBT 16125</strain>
    </source>
</reference>
<protein>
    <submittedName>
        <fullName evidence="9">Benzoate 4-monooxygenase cytochrome P450</fullName>
    </submittedName>
</protein>
<dbReference type="Gene3D" id="1.10.630.10">
    <property type="entry name" value="Cytochrome P450"/>
    <property type="match status" value="1"/>
</dbReference>
<feature type="transmembrane region" description="Helical" evidence="8">
    <location>
        <begin position="12"/>
        <end position="34"/>
    </location>
</feature>
<dbReference type="GeneID" id="81604287"/>